<evidence type="ECO:0000313" key="2">
    <source>
        <dbReference type="EMBL" id="CAG7725340.1"/>
    </source>
</evidence>
<name>A0A8J2K0C7_9HEXA</name>
<dbReference type="Proteomes" id="UP000708208">
    <property type="component" value="Unassembled WGS sequence"/>
</dbReference>
<proteinExistence type="predicted"/>
<organism evidence="2 3">
    <name type="scientific">Allacma fusca</name>
    <dbReference type="NCBI Taxonomy" id="39272"/>
    <lineage>
        <taxon>Eukaryota</taxon>
        <taxon>Metazoa</taxon>
        <taxon>Ecdysozoa</taxon>
        <taxon>Arthropoda</taxon>
        <taxon>Hexapoda</taxon>
        <taxon>Collembola</taxon>
        <taxon>Symphypleona</taxon>
        <taxon>Sminthuridae</taxon>
        <taxon>Allacma</taxon>
    </lineage>
</organism>
<sequence>MNEYSDDDMGEMPQHVVADRVSTWVPNDMAKPWVPNNRVRTWVQDQGRSHPIEADIGAPARRKLRHGYWNEPVASKTLLGWAVHGNLPKGAMDVAIQRTRQGEMDVAIERTRQDEMDVASQRTQKGEINVVTLQTPKVDVDVAIQRTRVGEMDVLIERTPKGEMDVAIQRTPKVDVDITNERTREGDIDVAIKLTWGETNAGNEQTRGEMDIDEQAQGEMDVVDEHARGEMDVVNEQTRGEMAVVGEQDRGEMCVVNEQTRGEMADVNKQARGEMDVVDEQARGEMDVPIERILEEETLVDWSRNSFSTEVFGVTATGGSCRAKEDQDRFHRLEITIRRVGEQCETDAKILLGDIEEHSMKNSANLVQELYREALERMGQGLTFLINPTYQMVEVPPTYQRSGRHDNECNVQTTSYNTAGGGREEK</sequence>
<dbReference type="EMBL" id="CAJVCH010120787">
    <property type="protein sequence ID" value="CAG7725340.1"/>
    <property type="molecule type" value="Genomic_DNA"/>
</dbReference>
<dbReference type="OrthoDB" id="7491799at2759"/>
<accession>A0A8J2K0C7</accession>
<protein>
    <submittedName>
        <fullName evidence="2">Uncharacterized protein</fullName>
    </submittedName>
</protein>
<evidence type="ECO:0000256" key="1">
    <source>
        <dbReference type="SAM" id="MobiDB-lite"/>
    </source>
</evidence>
<gene>
    <name evidence="2" type="ORF">AFUS01_LOCUS14304</name>
</gene>
<keyword evidence="3" id="KW-1185">Reference proteome</keyword>
<evidence type="ECO:0000313" key="3">
    <source>
        <dbReference type="Proteomes" id="UP000708208"/>
    </source>
</evidence>
<feature type="region of interest" description="Disordered" evidence="1">
    <location>
        <begin position="399"/>
        <end position="426"/>
    </location>
</feature>
<reference evidence="2" key="1">
    <citation type="submission" date="2021-06" db="EMBL/GenBank/DDBJ databases">
        <authorList>
            <person name="Hodson N. C."/>
            <person name="Mongue J. A."/>
            <person name="Jaron S. K."/>
        </authorList>
    </citation>
    <scope>NUCLEOTIDE SEQUENCE</scope>
</reference>
<comment type="caution">
    <text evidence="2">The sequence shown here is derived from an EMBL/GenBank/DDBJ whole genome shotgun (WGS) entry which is preliminary data.</text>
</comment>
<dbReference type="AlphaFoldDB" id="A0A8J2K0C7"/>
<feature type="compositionally biased region" description="Polar residues" evidence="1">
    <location>
        <begin position="409"/>
        <end position="418"/>
    </location>
</feature>